<name>A0A640TCR4_STRNI</name>
<dbReference type="Proteomes" id="UP000429552">
    <property type="component" value="Unassembled WGS sequence"/>
</dbReference>
<organism evidence="2 4">
    <name type="scientific">Streptomyces nigrescens</name>
    <dbReference type="NCBI Taxonomy" id="1920"/>
    <lineage>
        <taxon>Bacteria</taxon>
        <taxon>Bacillati</taxon>
        <taxon>Actinomycetota</taxon>
        <taxon>Actinomycetes</taxon>
        <taxon>Kitasatosporales</taxon>
        <taxon>Streptomycetaceae</taxon>
        <taxon>Streptomyces</taxon>
    </lineage>
</organism>
<reference evidence="3 5" key="2">
    <citation type="submission" date="2022-12" db="EMBL/GenBank/DDBJ databases">
        <authorList>
            <person name="Ruckert C."/>
            <person name="Busche T."/>
            <person name="Kalinowski J."/>
            <person name="Wittmann C."/>
        </authorList>
    </citation>
    <scope>NUCLEOTIDE SEQUENCE [LARGE SCALE GENOMIC DNA]</scope>
    <source>
        <strain evidence="3 5">DSM 40555</strain>
    </source>
</reference>
<dbReference type="AlphaFoldDB" id="A0A640TCR4"/>
<protein>
    <submittedName>
        <fullName evidence="2">Uncharacterized protein</fullName>
    </submittedName>
</protein>
<gene>
    <name evidence="2" type="ORF">Sliba_05490</name>
    <name evidence="3" type="ORF">STRLI_000619</name>
</gene>
<dbReference type="EMBL" id="BLIP01000001">
    <property type="protein sequence ID" value="GFE20096.1"/>
    <property type="molecule type" value="Genomic_DNA"/>
</dbReference>
<evidence type="ECO:0000313" key="2">
    <source>
        <dbReference type="EMBL" id="GFE20096.1"/>
    </source>
</evidence>
<proteinExistence type="predicted"/>
<keyword evidence="5" id="KW-1185">Reference proteome</keyword>
<dbReference type="RefSeq" id="WP_159484147.1">
    <property type="nucleotide sequence ID" value="NZ_BLIP01000001.1"/>
</dbReference>
<evidence type="ECO:0000256" key="1">
    <source>
        <dbReference type="SAM" id="MobiDB-lite"/>
    </source>
</evidence>
<feature type="region of interest" description="Disordered" evidence="1">
    <location>
        <begin position="1"/>
        <end position="25"/>
    </location>
</feature>
<evidence type="ECO:0000313" key="4">
    <source>
        <dbReference type="Proteomes" id="UP000429552"/>
    </source>
</evidence>
<evidence type="ECO:0000313" key="5">
    <source>
        <dbReference type="Proteomes" id="UP001210609"/>
    </source>
</evidence>
<dbReference type="Proteomes" id="UP001210609">
    <property type="component" value="Chromosome"/>
</dbReference>
<dbReference type="EMBL" id="CP114202">
    <property type="protein sequence ID" value="WAT94947.1"/>
    <property type="molecule type" value="Genomic_DNA"/>
</dbReference>
<accession>A0A640TCR4</accession>
<sequence length="74" mass="8655">MATRPRRPWRVVLDSPTGQSPEAEFTSEAKTYEHVRVELRKAEAGETATTVIRINQWSDGRWWHFETIKPGEWS</sequence>
<reference evidence="2 4" key="1">
    <citation type="submission" date="2019-12" db="EMBL/GenBank/DDBJ databases">
        <title>Whole genome shotgun sequence of Streptomyces libani subsp. libani NBRC 13452.</title>
        <authorList>
            <person name="Ichikawa N."/>
            <person name="Kimura A."/>
            <person name="Kitahashi Y."/>
            <person name="Komaki H."/>
            <person name="Tamura T."/>
        </authorList>
    </citation>
    <scope>NUCLEOTIDE SEQUENCE [LARGE SCALE GENOMIC DNA]</scope>
    <source>
        <strain evidence="2 4">NBRC 13452</strain>
    </source>
</reference>
<evidence type="ECO:0000313" key="3">
    <source>
        <dbReference type="EMBL" id="WAT94947.1"/>
    </source>
</evidence>